<proteinExistence type="predicted"/>
<dbReference type="GO" id="GO:0016702">
    <property type="term" value="F:oxidoreductase activity, acting on single donors with incorporation of molecular oxygen, incorporation of two atoms of oxygen"/>
    <property type="evidence" value="ECO:0007669"/>
    <property type="project" value="UniProtKB-ARBA"/>
</dbReference>
<evidence type="ECO:0000313" key="3">
    <source>
        <dbReference type="Proteomes" id="UP000250179"/>
    </source>
</evidence>
<reference evidence="2 3" key="1">
    <citation type="submission" date="2016-03" db="EMBL/GenBank/DDBJ databases">
        <title>Complete genome sequence of Thermococcus profundus strain DT5432.</title>
        <authorList>
            <person name="Oger P.M."/>
        </authorList>
    </citation>
    <scope>NUCLEOTIDE SEQUENCE [LARGE SCALE GENOMIC DNA]</scope>
    <source>
        <strain evidence="2 3">DT 5432</strain>
    </source>
</reference>
<dbReference type="KEGG" id="tprf:A3L09_02110"/>
<dbReference type="Gene3D" id="3.40.830.10">
    <property type="entry name" value="LigB-like"/>
    <property type="match status" value="1"/>
</dbReference>
<dbReference type="RefSeq" id="WP_088857413.1">
    <property type="nucleotide sequence ID" value="NZ_CP014862.1"/>
</dbReference>
<dbReference type="InterPro" id="IPR004183">
    <property type="entry name" value="Xdiol_dOase_suB"/>
</dbReference>
<dbReference type="EMBL" id="CP014862">
    <property type="protein sequence ID" value="ASJ02146.1"/>
    <property type="molecule type" value="Genomic_DNA"/>
</dbReference>
<organism evidence="2 3">
    <name type="scientific">Thermococcus profundus</name>
    <dbReference type="NCBI Taxonomy" id="49899"/>
    <lineage>
        <taxon>Archaea</taxon>
        <taxon>Methanobacteriati</taxon>
        <taxon>Methanobacteriota</taxon>
        <taxon>Thermococci</taxon>
        <taxon>Thermococcales</taxon>
        <taxon>Thermococcaceae</taxon>
        <taxon>Thermococcus</taxon>
    </lineage>
</organism>
<dbReference type="Proteomes" id="UP000250179">
    <property type="component" value="Chromosome"/>
</dbReference>
<keyword evidence="2" id="KW-0560">Oxidoreductase</keyword>
<dbReference type="GeneID" id="33319166"/>
<keyword evidence="2" id="KW-0223">Dioxygenase</keyword>
<name>A0A2Z2M8X3_THEPR</name>
<dbReference type="Pfam" id="PF02900">
    <property type="entry name" value="LigB"/>
    <property type="match status" value="1"/>
</dbReference>
<sequence>MLVGIGLMPHGNPVLDPPDEETKKLRDVLTEIGREFSSVDAYVLISPHNVRMSDHLGVIMAQHLISWLGFEGVELPGEWETDRELAEEVYNTWKRAGIPVVDLHFASRSGQYSRWPLTWGELIPLQFLEKKSLVLLTPARGLGRETLIKAGEVLGEVLEGSEKKIALIVSADHGHAHDENGPYGYRKESEEYDELIMKLINENRLEELPSIPDGLIERALPDSYWQMLIMLGAMRKGNFELKASAYACPTYFGMAGALWVRQDIER</sequence>
<dbReference type="AlphaFoldDB" id="A0A2Z2M8X3"/>
<dbReference type="GO" id="GO:0008198">
    <property type="term" value="F:ferrous iron binding"/>
    <property type="evidence" value="ECO:0007669"/>
    <property type="project" value="InterPro"/>
</dbReference>
<evidence type="ECO:0000259" key="1">
    <source>
        <dbReference type="Pfam" id="PF02900"/>
    </source>
</evidence>
<protein>
    <submittedName>
        <fullName evidence="2">Extradiol dioxygenase</fullName>
    </submittedName>
</protein>
<gene>
    <name evidence="2" type="ORF">A3L09_02110</name>
</gene>
<dbReference type="OrthoDB" id="55814at2157"/>
<accession>A0A2Z2M8X3</accession>
<dbReference type="SUPFAM" id="SSF53213">
    <property type="entry name" value="LigB-like"/>
    <property type="match status" value="1"/>
</dbReference>
<keyword evidence="3" id="KW-1185">Reference proteome</keyword>
<feature type="domain" description="Extradiol ring-cleavage dioxygenase class III enzyme subunit B" evidence="1">
    <location>
        <begin position="7"/>
        <end position="254"/>
    </location>
</feature>
<dbReference type="CDD" id="cd07952">
    <property type="entry name" value="ED_3B_like"/>
    <property type="match status" value="1"/>
</dbReference>
<evidence type="ECO:0000313" key="2">
    <source>
        <dbReference type="EMBL" id="ASJ02146.1"/>
    </source>
</evidence>